<feature type="binding site" evidence="1">
    <location>
        <position position="78"/>
    </location>
    <ligand>
        <name>Cu cation</name>
        <dbReference type="ChEBI" id="CHEBI:23378"/>
    </ligand>
</feature>
<dbReference type="CDD" id="cd02968">
    <property type="entry name" value="SCO"/>
    <property type="match status" value="1"/>
</dbReference>
<dbReference type="Proteomes" id="UP000693672">
    <property type="component" value="Unassembled WGS sequence"/>
</dbReference>
<reference evidence="4" key="1">
    <citation type="submission" date="2021-06" db="EMBL/GenBank/DDBJ databases">
        <authorList>
            <person name="Criscuolo A."/>
        </authorList>
    </citation>
    <scope>NUCLEOTIDE SEQUENCE</scope>
    <source>
        <strain evidence="4">CIP111600</strain>
    </source>
</reference>
<proteinExistence type="predicted"/>
<dbReference type="RefSeq" id="WP_218090256.1">
    <property type="nucleotide sequence ID" value="NZ_CAJVAS010000001.1"/>
</dbReference>
<dbReference type="InterPro" id="IPR003782">
    <property type="entry name" value="SCO1/SenC"/>
</dbReference>
<evidence type="ECO:0000313" key="4">
    <source>
        <dbReference type="EMBL" id="CAG7601044.1"/>
    </source>
</evidence>
<name>A0A916NUX3_9BACL</name>
<evidence type="ECO:0000259" key="3">
    <source>
        <dbReference type="PROSITE" id="PS51352"/>
    </source>
</evidence>
<organism evidence="4 5">
    <name type="scientific">Paenibacillus solanacearum</name>
    <dbReference type="NCBI Taxonomy" id="2048548"/>
    <lineage>
        <taxon>Bacteria</taxon>
        <taxon>Bacillati</taxon>
        <taxon>Bacillota</taxon>
        <taxon>Bacilli</taxon>
        <taxon>Bacillales</taxon>
        <taxon>Paenibacillaceae</taxon>
        <taxon>Paenibacillus</taxon>
    </lineage>
</organism>
<dbReference type="GO" id="GO:0046872">
    <property type="term" value="F:metal ion binding"/>
    <property type="evidence" value="ECO:0007669"/>
    <property type="project" value="UniProtKB-KW"/>
</dbReference>
<feature type="domain" description="Thioredoxin" evidence="3">
    <location>
        <begin position="36"/>
        <end position="202"/>
    </location>
</feature>
<feature type="binding site" evidence="1">
    <location>
        <position position="74"/>
    </location>
    <ligand>
        <name>Cu cation</name>
        <dbReference type="ChEBI" id="CHEBI:23378"/>
    </ligand>
</feature>
<dbReference type="PANTHER" id="PTHR12151">
    <property type="entry name" value="ELECTRON TRANSPORT PROTIN SCO1/SENC FAMILY MEMBER"/>
    <property type="match status" value="1"/>
</dbReference>
<keyword evidence="1" id="KW-0186">Copper</keyword>
<dbReference type="EMBL" id="CAJVAS010000001">
    <property type="protein sequence ID" value="CAG7601044.1"/>
    <property type="molecule type" value="Genomic_DNA"/>
</dbReference>
<keyword evidence="2" id="KW-1015">Disulfide bond</keyword>
<sequence>MIAALKRHGFKLVIGVLLATLVYSFYSRFGHDNPPLPSVKQAPELSLINLDGNPVRLEHTAGKVRLVEFLFTSCPDVCPMTTYNMVKLQSQLKQDGLWGDKVHFLSVTFDPQRDTPEMFKRYGDMMGIDYTGWTLLTGTEQETADAARSYGVLVQKMPDGSFVHTVSSLFLVDGQGKIRKVFPMGETMNNDEILRMIRQLVRS</sequence>
<feature type="disulfide bond" description="Redox-active" evidence="2">
    <location>
        <begin position="74"/>
        <end position="78"/>
    </location>
</feature>
<keyword evidence="1" id="KW-0479">Metal-binding</keyword>
<dbReference type="AlphaFoldDB" id="A0A916NUX3"/>
<dbReference type="PROSITE" id="PS51352">
    <property type="entry name" value="THIOREDOXIN_2"/>
    <property type="match status" value="1"/>
</dbReference>
<evidence type="ECO:0000256" key="2">
    <source>
        <dbReference type="PIRSR" id="PIRSR603782-2"/>
    </source>
</evidence>
<evidence type="ECO:0000256" key="1">
    <source>
        <dbReference type="PIRSR" id="PIRSR603782-1"/>
    </source>
</evidence>
<dbReference type="PANTHER" id="PTHR12151:SF25">
    <property type="entry name" value="LINALOOL DEHYDRATASE_ISOMERASE DOMAIN-CONTAINING PROTEIN"/>
    <property type="match status" value="1"/>
</dbReference>
<dbReference type="Pfam" id="PF02630">
    <property type="entry name" value="SCO1-SenC"/>
    <property type="match status" value="1"/>
</dbReference>
<comment type="caution">
    <text evidence="4">The sequence shown here is derived from an EMBL/GenBank/DDBJ whole genome shotgun (WGS) entry which is preliminary data.</text>
</comment>
<gene>
    <name evidence="4" type="primary">ypmQ</name>
    <name evidence="4" type="ORF">PAESOLCIP111_00450</name>
</gene>
<accession>A0A916NUX3</accession>
<evidence type="ECO:0000313" key="5">
    <source>
        <dbReference type="Proteomes" id="UP000693672"/>
    </source>
</evidence>
<protein>
    <submittedName>
        <fullName evidence="4">SCO1 protein</fullName>
    </submittedName>
</protein>
<dbReference type="InterPro" id="IPR013766">
    <property type="entry name" value="Thioredoxin_domain"/>
</dbReference>
<keyword evidence="5" id="KW-1185">Reference proteome</keyword>